<dbReference type="OrthoDB" id="9763003at2"/>
<keyword evidence="3 6" id="KW-0812">Transmembrane</keyword>
<accession>A0A3N6NR74</accession>
<dbReference type="EMBL" id="RCBY01000060">
    <property type="protein sequence ID" value="RQH43518.1"/>
    <property type="molecule type" value="Genomic_DNA"/>
</dbReference>
<evidence type="ECO:0000256" key="5">
    <source>
        <dbReference type="ARBA" id="ARBA00023136"/>
    </source>
</evidence>
<feature type="transmembrane region" description="Helical" evidence="6">
    <location>
        <begin position="142"/>
        <end position="163"/>
    </location>
</feature>
<dbReference type="InterPro" id="IPR004633">
    <property type="entry name" value="NaPi_cotrn-rel/YqeW-like"/>
</dbReference>
<evidence type="ECO:0000313" key="9">
    <source>
        <dbReference type="Proteomes" id="UP000269154"/>
    </source>
</evidence>
<feature type="transmembrane region" description="Helical" evidence="6">
    <location>
        <begin position="12"/>
        <end position="30"/>
    </location>
</feature>
<keyword evidence="9" id="KW-1185">Reference proteome</keyword>
<dbReference type="GO" id="GO:0044341">
    <property type="term" value="P:sodium-dependent phosphate transport"/>
    <property type="evidence" value="ECO:0007669"/>
    <property type="project" value="InterPro"/>
</dbReference>
<dbReference type="PANTHER" id="PTHR10010:SF46">
    <property type="entry name" value="SODIUM-DEPENDENT PHOSPHATE TRANSPORT PROTEIN 2B"/>
    <property type="match status" value="1"/>
</dbReference>
<dbReference type="PANTHER" id="PTHR10010">
    <property type="entry name" value="SOLUTE CARRIER FAMILY 34 SODIUM PHOSPHATE , MEMBER 2-RELATED"/>
    <property type="match status" value="1"/>
</dbReference>
<dbReference type="Pfam" id="PF01895">
    <property type="entry name" value="PhoU"/>
    <property type="match status" value="1"/>
</dbReference>
<evidence type="ECO:0000256" key="6">
    <source>
        <dbReference type="SAM" id="Phobius"/>
    </source>
</evidence>
<feature type="domain" description="PhoU" evidence="7">
    <location>
        <begin position="365"/>
        <end position="444"/>
    </location>
</feature>
<feature type="transmembrane region" description="Helical" evidence="6">
    <location>
        <begin position="107"/>
        <end position="130"/>
    </location>
</feature>
<dbReference type="Pfam" id="PF02690">
    <property type="entry name" value="Na_Pi_cotrans"/>
    <property type="match status" value="2"/>
</dbReference>
<keyword evidence="4 6" id="KW-1133">Transmembrane helix</keyword>
<evidence type="ECO:0000313" key="8">
    <source>
        <dbReference type="EMBL" id="RQH43518.1"/>
    </source>
</evidence>
<evidence type="ECO:0000256" key="4">
    <source>
        <dbReference type="ARBA" id="ARBA00022989"/>
    </source>
</evidence>
<sequence length="581" mass="63266">MTPTNSISLLEFGQITVGLCGGLAFFLFGLEQMTESLKQVAGKSMKRMLAKLTSNRWNGLVVGAFITAVLQSSSVTTVLVVGFISAGLMTMPQSIGVIMGANIGSTITAQIIAFKITRSALLLFAIGFVLQLISQRRYSRQYGLLLMGLGLMFYGMELMKIATSPLQTYPPFISLMQQVENPLLGITIATVFTALVQSSAVTTGLVIVLASQGLLNLEAGIALVFGANIGTCITAMLATIGKPSEAVQAAIAHVLFNILGVLLWVGLINQLADTVRWLTPVSSSLEGMSKLAMETPRQIANAHTLFNVANAFIFIGFAPLLAKLVQQLVPAKYPAVWPRQPKFLDQMLLTTPTLALDRVRLELGQVGDIALKMVRGCLPVVEGGTSDEVAALRAMDDEVDRLYGAIVTYLSQLSLETLVTQQSELLSMYLKIANYIENIGDTIETNVVEIGNDRLHHELQFSDTTQKVLKSLHEEVCFAVDQALKSVVSSDPQLAAQVVAMKPQINELASQAHTHLAMRLTADQPNRLVAFGLESDFIEYLKRVYYFAKRIAKLMREIDLEMQGDTIKNVIDNSTKEGLNF</sequence>
<feature type="transmembrane region" description="Helical" evidence="6">
    <location>
        <begin position="57"/>
        <end position="87"/>
    </location>
</feature>
<dbReference type="AlphaFoldDB" id="A0A3N6NR74"/>
<feature type="transmembrane region" description="Helical" evidence="6">
    <location>
        <begin position="246"/>
        <end position="268"/>
    </location>
</feature>
<proteinExistence type="predicted"/>
<organism evidence="8 9">
    <name type="scientific">Okeania hirsuta</name>
    <dbReference type="NCBI Taxonomy" id="1458930"/>
    <lineage>
        <taxon>Bacteria</taxon>
        <taxon>Bacillati</taxon>
        <taxon>Cyanobacteriota</taxon>
        <taxon>Cyanophyceae</taxon>
        <taxon>Oscillatoriophycideae</taxon>
        <taxon>Oscillatoriales</taxon>
        <taxon>Microcoleaceae</taxon>
        <taxon>Okeania</taxon>
    </lineage>
</organism>
<gene>
    <name evidence="8" type="ORF">D5R40_12670</name>
</gene>
<comment type="caution">
    <text evidence="8">The sequence shown here is derived from an EMBL/GenBank/DDBJ whole genome shotgun (WGS) entry which is preliminary data.</text>
</comment>
<feature type="transmembrane region" description="Helical" evidence="6">
    <location>
        <begin position="299"/>
        <end position="322"/>
    </location>
</feature>
<name>A0A3N6NR74_9CYAN</name>
<dbReference type="GO" id="GO:0005886">
    <property type="term" value="C:plasma membrane"/>
    <property type="evidence" value="ECO:0007669"/>
    <property type="project" value="UniProtKB-SubCell"/>
</dbReference>
<dbReference type="InterPro" id="IPR003841">
    <property type="entry name" value="Na/Pi_transpt"/>
</dbReference>
<dbReference type="GO" id="GO:0005436">
    <property type="term" value="F:sodium:phosphate symporter activity"/>
    <property type="evidence" value="ECO:0007669"/>
    <property type="project" value="InterPro"/>
</dbReference>
<dbReference type="InterPro" id="IPR038078">
    <property type="entry name" value="PhoU-like_sf"/>
</dbReference>
<protein>
    <submittedName>
        <fullName evidence="8">Na/Pi cotransporter family protein</fullName>
    </submittedName>
</protein>
<dbReference type="NCBIfam" id="NF037997">
    <property type="entry name" value="Na_Pi_symport"/>
    <property type="match status" value="1"/>
</dbReference>
<dbReference type="SUPFAM" id="SSF109755">
    <property type="entry name" value="PhoU-like"/>
    <property type="match status" value="1"/>
</dbReference>
<dbReference type="Proteomes" id="UP000269154">
    <property type="component" value="Unassembled WGS sequence"/>
</dbReference>
<dbReference type="Gene3D" id="1.20.58.220">
    <property type="entry name" value="Phosphate transport system protein phou homolog 2, domain 2"/>
    <property type="match status" value="1"/>
</dbReference>
<evidence type="ECO:0000259" key="7">
    <source>
        <dbReference type="Pfam" id="PF01895"/>
    </source>
</evidence>
<keyword evidence="5 6" id="KW-0472">Membrane</keyword>
<dbReference type="RefSeq" id="WP_124146375.1">
    <property type="nucleotide sequence ID" value="NZ_CAWOKI010000151.1"/>
</dbReference>
<evidence type="ECO:0000256" key="3">
    <source>
        <dbReference type="ARBA" id="ARBA00022692"/>
    </source>
</evidence>
<comment type="subcellular location">
    <subcellularLocation>
        <location evidence="1">Cell membrane</location>
        <topology evidence="1">Multi-pass membrane protein</topology>
    </subcellularLocation>
</comment>
<evidence type="ECO:0000256" key="1">
    <source>
        <dbReference type="ARBA" id="ARBA00004651"/>
    </source>
</evidence>
<reference evidence="8 9" key="1">
    <citation type="journal article" date="2018" name="ACS Chem. Biol.">
        <title>Ketoreductase domain dysfunction expands chemodiversity: malyngamide biosynthesis in the cyanobacterium Okeania hirsuta.</title>
        <authorList>
            <person name="Moss N.A."/>
            <person name="Leao T."/>
            <person name="Rankin M."/>
            <person name="McCullough T.M."/>
            <person name="Qu P."/>
            <person name="Korobeynikov A."/>
            <person name="Smith J.L."/>
            <person name="Gerwick L."/>
            <person name="Gerwick W.H."/>
        </authorList>
    </citation>
    <scope>NUCLEOTIDE SEQUENCE [LARGE SCALE GENOMIC DNA]</scope>
    <source>
        <strain evidence="8 9">PAB10Feb10-1</strain>
    </source>
</reference>
<keyword evidence="2" id="KW-1003">Cell membrane</keyword>
<feature type="transmembrane region" description="Helical" evidence="6">
    <location>
        <begin position="221"/>
        <end position="240"/>
    </location>
</feature>
<evidence type="ECO:0000256" key="2">
    <source>
        <dbReference type="ARBA" id="ARBA00022475"/>
    </source>
</evidence>
<dbReference type="NCBIfam" id="TIGR00704">
    <property type="entry name" value="NaPi_cotrn_rel"/>
    <property type="match status" value="1"/>
</dbReference>
<dbReference type="InterPro" id="IPR026022">
    <property type="entry name" value="PhoU_dom"/>
</dbReference>
<feature type="transmembrane region" description="Helical" evidence="6">
    <location>
        <begin position="183"/>
        <end position="209"/>
    </location>
</feature>